<feature type="region of interest" description="Disordered" evidence="1">
    <location>
        <begin position="22"/>
        <end position="56"/>
    </location>
</feature>
<gene>
    <name evidence="3" type="ORF">CFK37_16655</name>
</gene>
<dbReference type="RefSeq" id="WP_089062931.1">
    <property type="nucleotide sequence ID" value="NZ_CP022315.1"/>
</dbReference>
<reference evidence="3 4" key="1">
    <citation type="submission" date="2017-07" db="EMBL/GenBank/DDBJ databases">
        <title>Virgibacillus sp. LM2416.</title>
        <authorList>
            <person name="Tak E.J."/>
            <person name="Bae J.-W."/>
        </authorList>
    </citation>
    <scope>NUCLEOTIDE SEQUENCE [LARGE SCALE GENOMIC DNA]</scope>
    <source>
        <strain evidence="3 4">LM2416</strain>
    </source>
</reference>
<protein>
    <recommendedName>
        <fullName evidence="5">Sporulation protein</fullName>
    </recommendedName>
</protein>
<feature type="chain" id="PRO_5012488213" description="Sporulation protein" evidence="2">
    <location>
        <begin position="25"/>
        <end position="152"/>
    </location>
</feature>
<keyword evidence="2" id="KW-0732">Signal</keyword>
<dbReference type="EMBL" id="CP022315">
    <property type="protein sequence ID" value="ASK63672.1"/>
    <property type="molecule type" value="Genomic_DNA"/>
</dbReference>
<keyword evidence="4" id="KW-1185">Reference proteome</keyword>
<proteinExistence type="predicted"/>
<dbReference type="Proteomes" id="UP000198312">
    <property type="component" value="Chromosome"/>
</dbReference>
<feature type="compositionally biased region" description="Polar residues" evidence="1">
    <location>
        <begin position="36"/>
        <end position="54"/>
    </location>
</feature>
<evidence type="ECO:0000256" key="2">
    <source>
        <dbReference type="SAM" id="SignalP"/>
    </source>
</evidence>
<dbReference type="KEGG" id="vil:CFK37_16655"/>
<dbReference type="PROSITE" id="PS51257">
    <property type="entry name" value="PROKAR_LIPOPROTEIN"/>
    <property type="match status" value="1"/>
</dbReference>
<dbReference type="OrthoDB" id="2969307at2"/>
<accession>A0A220U6S2</accession>
<evidence type="ECO:0000313" key="4">
    <source>
        <dbReference type="Proteomes" id="UP000198312"/>
    </source>
</evidence>
<evidence type="ECO:0008006" key="5">
    <source>
        <dbReference type="Google" id="ProtNLM"/>
    </source>
</evidence>
<evidence type="ECO:0000313" key="3">
    <source>
        <dbReference type="EMBL" id="ASK63672.1"/>
    </source>
</evidence>
<organism evidence="3 4">
    <name type="scientific">Virgibacillus phasianinus</name>
    <dbReference type="NCBI Taxonomy" id="2017483"/>
    <lineage>
        <taxon>Bacteria</taxon>
        <taxon>Bacillati</taxon>
        <taxon>Bacillota</taxon>
        <taxon>Bacilli</taxon>
        <taxon>Bacillales</taxon>
        <taxon>Bacillaceae</taxon>
        <taxon>Virgibacillus</taxon>
    </lineage>
</organism>
<sequence length="152" mass="17476">MKMHKLIVLLILSFLVACNTNSDSAPSNDRSKTEPSKISNSSLPDQAPSRQAKSTLRKYKETTNIYAVNTDKNMLVALEVHQHDRIKLTKIKEKFASKIKKQFPKFKTEVSTDKKLVLEVKKLQNRIAKNNISDKKLKKEMDHLLKLLQEKT</sequence>
<feature type="signal peptide" evidence="2">
    <location>
        <begin position="1"/>
        <end position="24"/>
    </location>
</feature>
<dbReference type="AlphaFoldDB" id="A0A220U6S2"/>
<name>A0A220U6S2_9BACI</name>
<evidence type="ECO:0000256" key="1">
    <source>
        <dbReference type="SAM" id="MobiDB-lite"/>
    </source>
</evidence>